<feature type="chain" id="PRO_5002303529" evidence="1">
    <location>
        <begin position="20"/>
        <end position="387"/>
    </location>
</feature>
<feature type="signal peptide" evidence="1">
    <location>
        <begin position="1"/>
        <end position="19"/>
    </location>
</feature>
<dbReference type="AlphaFoldDB" id="A0A0D6ELF5"/>
<proteinExistence type="predicted"/>
<gene>
    <name evidence="2" type="primary">SPOSA6832_02389</name>
</gene>
<dbReference type="Proteomes" id="UP000243876">
    <property type="component" value="Unassembled WGS sequence"/>
</dbReference>
<sequence length="387" mass="41807">MPGSVRLLLVGLVLGCLSAVYPLLPAYLPSSVSARLPFLPSHSLPDTAKTWQSLHRYQSTIPISPNHEHSPEARWEEELERQLRFGSKEGGREIDKELKRVQREIERRTEQAGEENKINEGLPVYFVEQREPIHAAGPGPTPAPLVALLTRTPADYSPDSLAALGREINSLVPLSLIVLAPYPTTAQHLLIATSPVLLPTSHRSSAKLAQSLLTSFAHLPPSGVPAASSSLLSLPSSTSQLLASLNLDRETQVVFVALPVPSDEERERLGEGWETEQWWDVGKVLHELRHTQDGMRTVVMAVGSATPEKVSPSFPTLLLSTLAHHTSHAREVSLAALYASSSGSGKPRKAVPKARVGLYVAVAAAGEGEGERLEGGAGWRFGGLPLR</sequence>
<reference evidence="3" key="1">
    <citation type="submission" date="2015-02" db="EMBL/GenBank/DDBJ databases">
        <authorList>
            <person name="Gon?alves P."/>
        </authorList>
    </citation>
    <scope>NUCLEOTIDE SEQUENCE [LARGE SCALE GENOMIC DNA]</scope>
</reference>
<dbReference type="OrthoDB" id="2528296at2759"/>
<evidence type="ECO:0000313" key="3">
    <source>
        <dbReference type="Proteomes" id="UP000243876"/>
    </source>
</evidence>
<evidence type="ECO:0000313" key="2">
    <source>
        <dbReference type="EMBL" id="CEQ40721.1"/>
    </source>
</evidence>
<evidence type="ECO:0000256" key="1">
    <source>
        <dbReference type="SAM" id="SignalP"/>
    </source>
</evidence>
<dbReference type="EMBL" id="CENE01000008">
    <property type="protein sequence ID" value="CEQ40721.1"/>
    <property type="molecule type" value="Genomic_DNA"/>
</dbReference>
<accession>A0A0D6ELF5</accession>
<name>A0A0D6ELF5_SPOSA</name>
<organism evidence="2 3">
    <name type="scientific">Sporidiobolus salmonicolor</name>
    <name type="common">Yeast-like fungus</name>
    <name type="synonym">Sporobolomyces salmonicolor</name>
    <dbReference type="NCBI Taxonomy" id="5005"/>
    <lineage>
        <taxon>Eukaryota</taxon>
        <taxon>Fungi</taxon>
        <taxon>Dikarya</taxon>
        <taxon>Basidiomycota</taxon>
        <taxon>Pucciniomycotina</taxon>
        <taxon>Microbotryomycetes</taxon>
        <taxon>Sporidiobolales</taxon>
        <taxon>Sporidiobolaceae</taxon>
        <taxon>Sporobolomyces</taxon>
    </lineage>
</organism>
<keyword evidence="3" id="KW-1185">Reference proteome</keyword>
<keyword evidence="1" id="KW-0732">Signal</keyword>
<protein>
    <submittedName>
        <fullName evidence="2">SPOSA6832_02389-mRNA-1:cds</fullName>
    </submittedName>
</protein>